<organism evidence="3 4">
    <name type="scientific">Dryococelus australis</name>
    <dbReference type="NCBI Taxonomy" id="614101"/>
    <lineage>
        <taxon>Eukaryota</taxon>
        <taxon>Metazoa</taxon>
        <taxon>Ecdysozoa</taxon>
        <taxon>Arthropoda</taxon>
        <taxon>Hexapoda</taxon>
        <taxon>Insecta</taxon>
        <taxon>Pterygota</taxon>
        <taxon>Neoptera</taxon>
        <taxon>Polyneoptera</taxon>
        <taxon>Phasmatodea</taxon>
        <taxon>Verophasmatodea</taxon>
        <taxon>Anareolatae</taxon>
        <taxon>Phasmatidae</taxon>
        <taxon>Eurycanthinae</taxon>
        <taxon>Dryococelus</taxon>
    </lineage>
</organism>
<evidence type="ECO:0000256" key="1">
    <source>
        <dbReference type="SAM" id="MobiDB-lite"/>
    </source>
</evidence>
<feature type="region of interest" description="Disordered" evidence="1">
    <location>
        <begin position="404"/>
        <end position="427"/>
    </location>
</feature>
<keyword evidence="2" id="KW-0472">Membrane</keyword>
<keyword evidence="2" id="KW-1133">Transmembrane helix</keyword>
<feature type="transmembrane region" description="Helical" evidence="2">
    <location>
        <begin position="67"/>
        <end position="87"/>
    </location>
</feature>
<name>A0ABQ9ILT2_9NEOP</name>
<keyword evidence="4" id="KW-1185">Reference proteome</keyword>
<evidence type="ECO:0000313" key="4">
    <source>
        <dbReference type="Proteomes" id="UP001159363"/>
    </source>
</evidence>
<sequence>MRGVSTRPHGRVRETVLVLQALCLTCLVYKRFSDLEQVRQERLYSGTNYLTRITLSEDGAIFADITYGGYAIICLGLLIGHLTSGLVSAPMVSARPLFPKVGFRWKNVYDGRGRGGSMARALASHQGKPCSIPDGAAPGFSQVGIVPYDAADRRVFSGSCVSPLFFAVEILHSTRCVKTEVDNNENKDSSLTSDNRKAASVLRSEGEVMRVWSSAGMKGRGPRKPADQRHYSARFPHAKIRDVTGNRTPVRLGFDRTVKRGAHNVIDERTTSDMRHCRTELVTKEKNENFLLGLGVVMFAIAGSVVFVSLETALPDLKEYSAVLGTLSLVTALLMILDLLTGSRRRKEYRARAKAGAKPAWFPTKATQTDVGQIVYEATKSVDLLGPAHRLSNGHVPAHDDGSALHKPANGRSAPYKAGVTITRRTR</sequence>
<gene>
    <name evidence="3" type="ORF">PR048_003009</name>
</gene>
<evidence type="ECO:0008006" key="5">
    <source>
        <dbReference type="Google" id="ProtNLM"/>
    </source>
</evidence>
<accession>A0ABQ9ILT2</accession>
<comment type="caution">
    <text evidence="3">The sequence shown here is derived from an EMBL/GenBank/DDBJ whole genome shotgun (WGS) entry which is preliminary data.</text>
</comment>
<protein>
    <recommendedName>
        <fullName evidence="5">Transmembrane protein</fullName>
    </recommendedName>
</protein>
<evidence type="ECO:0000313" key="3">
    <source>
        <dbReference type="EMBL" id="KAJ8897660.1"/>
    </source>
</evidence>
<evidence type="ECO:0000256" key="2">
    <source>
        <dbReference type="SAM" id="Phobius"/>
    </source>
</evidence>
<dbReference type="EMBL" id="JARBHB010000001">
    <property type="protein sequence ID" value="KAJ8897660.1"/>
    <property type="molecule type" value="Genomic_DNA"/>
</dbReference>
<feature type="transmembrane region" description="Helical" evidence="2">
    <location>
        <begin position="290"/>
        <end position="310"/>
    </location>
</feature>
<reference evidence="3 4" key="1">
    <citation type="submission" date="2023-02" db="EMBL/GenBank/DDBJ databases">
        <title>LHISI_Scaffold_Assembly.</title>
        <authorList>
            <person name="Stuart O.P."/>
            <person name="Cleave R."/>
            <person name="Magrath M.J.L."/>
            <person name="Mikheyev A.S."/>
        </authorList>
    </citation>
    <scope>NUCLEOTIDE SEQUENCE [LARGE SCALE GENOMIC DNA]</scope>
    <source>
        <strain evidence="3">Daus_M_001</strain>
        <tissue evidence="3">Leg muscle</tissue>
    </source>
</reference>
<keyword evidence="2" id="KW-0812">Transmembrane</keyword>
<feature type="transmembrane region" description="Helical" evidence="2">
    <location>
        <begin position="322"/>
        <end position="340"/>
    </location>
</feature>
<proteinExistence type="predicted"/>
<dbReference type="Proteomes" id="UP001159363">
    <property type="component" value="Chromosome 1"/>
</dbReference>